<accession>X1CTA0</accession>
<evidence type="ECO:0000256" key="2">
    <source>
        <dbReference type="SAM" id="Phobius"/>
    </source>
</evidence>
<dbReference type="AlphaFoldDB" id="X1CTA0"/>
<gene>
    <name evidence="3" type="ORF">S01H4_56153</name>
</gene>
<feature type="non-terminal residue" evidence="3">
    <location>
        <position position="1"/>
    </location>
</feature>
<dbReference type="SUPFAM" id="SSF69318">
    <property type="entry name" value="Integrin alpha N-terminal domain"/>
    <property type="match status" value="1"/>
</dbReference>
<dbReference type="PANTHER" id="PTHR16026:SF0">
    <property type="entry name" value="CARTILAGE ACIDIC PROTEIN 1"/>
    <property type="match status" value="1"/>
</dbReference>
<comment type="caution">
    <text evidence="3">The sequence shown here is derived from an EMBL/GenBank/DDBJ whole genome shotgun (WGS) entry which is preliminary data.</text>
</comment>
<name>X1CTA0_9ZZZZ</name>
<dbReference type="PANTHER" id="PTHR16026">
    <property type="entry name" value="CARTILAGE ACIDIC PROTEIN 1"/>
    <property type="match status" value="1"/>
</dbReference>
<dbReference type="InterPro" id="IPR028994">
    <property type="entry name" value="Integrin_alpha_N"/>
</dbReference>
<keyword evidence="2" id="KW-1133">Transmembrane helix</keyword>
<reference evidence="3" key="1">
    <citation type="journal article" date="2014" name="Front. Microbiol.">
        <title>High frequency of phylogenetically diverse reductive dehalogenase-homologous genes in deep subseafloor sedimentary metagenomes.</title>
        <authorList>
            <person name="Kawai M."/>
            <person name="Futagami T."/>
            <person name="Toyoda A."/>
            <person name="Takaki Y."/>
            <person name="Nishi S."/>
            <person name="Hori S."/>
            <person name="Arai W."/>
            <person name="Tsubouchi T."/>
            <person name="Morono Y."/>
            <person name="Uchiyama I."/>
            <person name="Ito T."/>
            <person name="Fujiyama A."/>
            <person name="Inagaki F."/>
            <person name="Takami H."/>
        </authorList>
    </citation>
    <scope>NUCLEOTIDE SEQUENCE</scope>
    <source>
        <strain evidence="3">Expedition CK06-06</strain>
    </source>
</reference>
<evidence type="ECO:0000313" key="3">
    <source>
        <dbReference type="EMBL" id="GAH11696.1"/>
    </source>
</evidence>
<dbReference type="Gene3D" id="2.130.10.130">
    <property type="entry name" value="Integrin alpha, N-terminal"/>
    <property type="match status" value="1"/>
</dbReference>
<sequence>SLNKNLSLRSSILGLVCVYFWGLGALNASMLFTDVTDQTGITFVHRDGSSGNFHILETVSAGLALFDYDNDGDIDIYFLNGAALKGTEYEKPPKNALYRNDGNLKFTDITESSGTGDTGFGLGVTVGDYDNDGDQDLYSK</sequence>
<protein>
    <recommendedName>
        <fullName evidence="4">ASPIC/UnbV domain-containing protein</fullName>
    </recommendedName>
</protein>
<keyword evidence="2" id="KW-0472">Membrane</keyword>
<dbReference type="Pfam" id="PF13517">
    <property type="entry name" value="FG-GAP_3"/>
    <property type="match status" value="1"/>
</dbReference>
<evidence type="ECO:0000256" key="1">
    <source>
        <dbReference type="ARBA" id="ARBA00022729"/>
    </source>
</evidence>
<evidence type="ECO:0008006" key="4">
    <source>
        <dbReference type="Google" id="ProtNLM"/>
    </source>
</evidence>
<dbReference type="EMBL" id="BART01032507">
    <property type="protein sequence ID" value="GAH11696.1"/>
    <property type="molecule type" value="Genomic_DNA"/>
</dbReference>
<dbReference type="InterPro" id="IPR027039">
    <property type="entry name" value="Crtac1"/>
</dbReference>
<proteinExistence type="predicted"/>
<keyword evidence="2" id="KW-0812">Transmembrane</keyword>
<dbReference type="InterPro" id="IPR013517">
    <property type="entry name" value="FG-GAP"/>
</dbReference>
<feature type="transmembrane region" description="Helical" evidence="2">
    <location>
        <begin position="12"/>
        <end position="32"/>
    </location>
</feature>
<keyword evidence="1" id="KW-0732">Signal</keyword>
<organism evidence="3">
    <name type="scientific">marine sediment metagenome</name>
    <dbReference type="NCBI Taxonomy" id="412755"/>
    <lineage>
        <taxon>unclassified sequences</taxon>
        <taxon>metagenomes</taxon>
        <taxon>ecological metagenomes</taxon>
    </lineage>
</organism>